<protein>
    <recommendedName>
        <fullName evidence="12">Cytochrome P450</fullName>
    </recommendedName>
</protein>
<dbReference type="GO" id="GO:0016705">
    <property type="term" value="F:oxidoreductase activity, acting on paired donors, with incorporation or reduction of molecular oxygen"/>
    <property type="evidence" value="ECO:0007669"/>
    <property type="project" value="InterPro"/>
</dbReference>
<proteinExistence type="inferred from homology"/>
<evidence type="ECO:0000256" key="9">
    <source>
        <dbReference type="RuleBase" id="RU000461"/>
    </source>
</evidence>
<dbReference type="PRINTS" id="PR00463">
    <property type="entry name" value="EP450I"/>
</dbReference>
<dbReference type="PANTHER" id="PTHR47944">
    <property type="entry name" value="CYTOCHROME P450 98A9"/>
    <property type="match status" value="1"/>
</dbReference>
<keyword evidence="6 8" id="KW-0408">Iron</keyword>
<dbReference type="AlphaFoldDB" id="A0A8T0GRK4"/>
<keyword evidence="11" id="KW-1185">Reference proteome</keyword>
<keyword evidence="5 9" id="KW-0560">Oxidoreductase</keyword>
<dbReference type="GO" id="GO:0020037">
    <property type="term" value="F:heme binding"/>
    <property type="evidence" value="ECO:0007669"/>
    <property type="project" value="InterPro"/>
</dbReference>
<keyword evidence="4 8" id="KW-0479">Metal-binding</keyword>
<dbReference type="GO" id="GO:0005506">
    <property type="term" value="F:iron ion binding"/>
    <property type="evidence" value="ECO:0007669"/>
    <property type="project" value="InterPro"/>
</dbReference>
<dbReference type="InterPro" id="IPR002401">
    <property type="entry name" value="Cyt_P450_E_grp-I"/>
</dbReference>
<evidence type="ECO:0000256" key="8">
    <source>
        <dbReference type="PIRSR" id="PIRSR602401-1"/>
    </source>
</evidence>
<evidence type="ECO:0000256" key="4">
    <source>
        <dbReference type="ARBA" id="ARBA00022723"/>
    </source>
</evidence>
<evidence type="ECO:0008006" key="12">
    <source>
        <dbReference type="Google" id="ProtNLM"/>
    </source>
</evidence>
<dbReference type="InterPro" id="IPR036396">
    <property type="entry name" value="Cyt_P450_sf"/>
</dbReference>
<dbReference type="PRINTS" id="PR00385">
    <property type="entry name" value="P450"/>
</dbReference>
<evidence type="ECO:0000256" key="6">
    <source>
        <dbReference type="ARBA" id="ARBA00023004"/>
    </source>
</evidence>
<evidence type="ECO:0000256" key="2">
    <source>
        <dbReference type="ARBA" id="ARBA00010617"/>
    </source>
</evidence>
<dbReference type="CDD" id="cd20618">
    <property type="entry name" value="CYP71_clan"/>
    <property type="match status" value="1"/>
</dbReference>
<accession>A0A8T0GRK4</accession>
<dbReference type="InterPro" id="IPR001128">
    <property type="entry name" value="Cyt_P450"/>
</dbReference>
<evidence type="ECO:0000313" key="11">
    <source>
        <dbReference type="Proteomes" id="UP000822688"/>
    </source>
</evidence>
<comment type="similarity">
    <text evidence="2 9">Belongs to the cytochrome P450 family.</text>
</comment>
<evidence type="ECO:0000256" key="5">
    <source>
        <dbReference type="ARBA" id="ARBA00023002"/>
    </source>
</evidence>
<dbReference type="EMBL" id="CM026431">
    <property type="protein sequence ID" value="KAG0560318.1"/>
    <property type="molecule type" value="Genomic_DNA"/>
</dbReference>
<evidence type="ECO:0000256" key="1">
    <source>
        <dbReference type="ARBA" id="ARBA00001971"/>
    </source>
</evidence>
<evidence type="ECO:0000313" key="10">
    <source>
        <dbReference type="EMBL" id="KAG0560318.1"/>
    </source>
</evidence>
<dbReference type="Gene3D" id="1.10.630.10">
    <property type="entry name" value="Cytochrome P450"/>
    <property type="match status" value="1"/>
</dbReference>
<comment type="cofactor">
    <cofactor evidence="1 8">
        <name>heme</name>
        <dbReference type="ChEBI" id="CHEBI:30413"/>
    </cofactor>
</comment>
<dbReference type="GO" id="GO:0004497">
    <property type="term" value="F:monooxygenase activity"/>
    <property type="evidence" value="ECO:0007669"/>
    <property type="project" value="UniProtKB-KW"/>
</dbReference>
<reference evidence="10" key="1">
    <citation type="submission" date="2020-06" db="EMBL/GenBank/DDBJ databases">
        <title>WGS assembly of Ceratodon purpureus strain R40.</title>
        <authorList>
            <person name="Carey S.B."/>
            <person name="Jenkins J."/>
            <person name="Shu S."/>
            <person name="Lovell J.T."/>
            <person name="Sreedasyam A."/>
            <person name="Maumus F."/>
            <person name="Tiley G.P."/>
            <person name="Fernandez-Pozo N."/>
            <person name="Barry K."/>
            <person name="Chen C."/>
            <person name="Wang M."/>
            <person name="Lipzen A."/>
            <person name="Daum C."/>
            <person name="Saski C.A."/>
            <person name="Payton A.C."/>
            <person name="Mcbreen J.C."/>
            <person name="Conrad R.E."/>
            <person name="Kollar L.M."/>
            <person name="Olsson S."/>
            <person name="Huttunen S."/>
            <person name="Landis J.B."/>
            <person name="Wickett N.J."/>
            <person name="Johnson M.G."/>
            <person name="Rensing S.A."/>
            <person name="Grimwood J."/>
            <person name="Schmutz J."/>
            <person name="Mcdaniel S.F."/>
        </authorList>
    </citation>
    <scope>NUCLEOTIDE SEQUENCE</scope>
    <source>
        <strain evidence="10">R40</strain>
    </source>
</reference>
<evidence type="ECO:0000256" key="7">
    <source>
        <dbReference type="ARBA" id="ARBA00023033"/>
    </source>
</evidence>
<dbReference type="SUPFAM" id="SSF48264">
    <property type="entry name" value="Cytochrome P450"/>
    <property type="match status" value="1"/>
</dbReference>
<keyword evidence="7 9" id="KW-0503">Monooxygenase</keyword>
<name>A0A8T0GRK4_CERPU</name>
<dbReference type="PANTHER" id="PTHR47944:SF16">
    <property type="entry name" value="CYTOCHROME P450 FAMILY 1 SUBFAMILY A POLYPEPTIDE 1"/>
    <property type="match status" value="1"/>
</dbReference>
<dbReference type="Pfam" id="PF00067">
    <property type="entry name" value="p450"/>
    <property type="match status" value="1"/>
</dbReference>
<dbReference type="PROSITE" id="PS00086">
    <property type="entry name" value="CYTOCHROME_P450"/>
    <property type="match status" value="1"/>
</dbReference>
<dbReference type="FunFam" id="1.10.630.10:FF:000126">
    <property type="entry name" value="Predicted protein"/>
    <property type="match status" value="1"/>
</dbReference>
<dbReference type="InterPro" id="IPR017972">
    <property type="entry name" value="Cyt_P450_CS"/>
</dbReference>
<comment type="caution">
    <text evidence="10">The sequence shown here is derived from an EMBL/GenBank/DDBJ whole genome shotgun (WGS) entry which is preliminary data.</text>
</comment>
<feature type="binding site" description="axial binding residue" evidence="8">
    <location>
        <position position="457"/>
    </location>
    <ligand>
        <name>heme</name>
        <dbReference type="ChEBI" id="CHEBI:30413"/>
    </ligand>
    <ligandPart>
        <name>Fe</name>
        <dbReference type="ChEBI" id="CHEBI:18248"/>
    </ligandPart>
</feature>
<gene>
    <name evidence="10" type="ORF">KC19_10G171400</name>
</gene>
<evidence type="ECO:0000256" key="3">
    <source>
        <dbReference type="ARBA" id="ARBA00022617"/>
    </source>
</evidence>
<keyword evidence="3 8" id="KW-0349">Heme</keyword>
<organism evidence="10 11">
    <name type="scientific">Ceratodon purpureus</name>
    <name type="common">Fire moss</name>
    <name type="synonym">Dicranum purpureum</name>
    <dbReference type="NCBI Taxonomy" id="3225"/>
    <lineage>
        <taxon>Eukaryota</taxon>
        <taxon>Viridiplantae</taxon>
        <taxon>Streptophyta</taxon>
        <taxon>Embryophyta</taxon>
        <taxon>Bryophyta</taxon>
        <taxon>Bryophytina</taxon>
        <taxon>Bryopsida</taxon>
        <taxon>Dicranidae</taxon>
        <taxon>Pseudoditrichales</taxon>
        <taxon>Ditrichaceae</taxon>
        <taxon>Ceratodon</taxon>
    </lineage>
</organism>
<dbReference type="Proteomes" id="UP000822688">
    <property type="component" value="Chromosome 10"/>
</dbReference>
<sequence length="517" mass="57821">MGAFGVAFTHIREDSGLVEYAVAVLAIYLLMVLIRRPKNLPPGPTGLPIIGSLHLLGQRPHERLAQMAHKYKPLMSLYLGQKLCIVATSSETAMEFLKTQDNVFSSRPPLRGAEIIFPKDISFSDITPEARQMRKIFHLQLISGRRIEESEHIRAEEIAQMVRSIPSGKVVNVKSCLDAMTANIFTRLIIGKRFMGRSGMDEAEQKELQDFIEITDEIDLLLGTPNPRDLIPAFKWVDLTGLDKRYTNLRSRMESFLSKIIAEHRHKSQKDRVMTVDTHQDFLDTLLHQMDSTDGQEITEQVVTSIIWEAFAAGMETSALVSEWTMAEVLRNPHILKKAQDELDTEVGQTRRVQESDLPKLKYLKAIVKEALRLHPIIPTLVPHQSNAACKAFGYDIPAKTQLMVNVWAIGRDPAVWTNPLDFDPERFLGGDQRHVGTEFAGKSFELLPFGSGRRMCMGMPLGTLLVETGIANLLHCFSWSLPTDLDMSEGVGLSAKKAVPLCAVASSRLPSAVFVN</sequence>